<proteinExistence type="predicted"/>
<accession>A0A3E0UC75</accession>
<evidence type="ECO:0000313" key="3">
    <source>
        <dbReference type="Proteomes" id="UP000256999"/>
    </source>
</evidence>
<name>A0A3E0UC75_9GAMM</name>
<keyword evidence="1" id="KW-0732">Signal</keyword>
<organism evidence="2 3">
    <name type="scientific">Thalassotalea euphylliae</name>
    <dbReference type="NCBI Taxonomy" id="1655234"/>
    <lineage>
        <taxon>Bacteria</taxon>
        <taxon>Pseudomonadati</taxon>
        <taxon>Pseudomonadota</taxon>
        <taxon>Gammaproteobacteria</taxon>
        <taxon>Alteromonadales</taxon>
        <taxon>Colwelliaceae</taxon>
        <taxon>Thalassotalea</taxon>
    </lineage>
</organism>
<dbReference type="RefSeq" id="WP_115998854.1">
    <property type="nucleotide sequence ID" value="NZ_QUOV01000001.1"/>
</dbReference>
<evidence type="ECO:0000313" key="2">
    <source>
        <dbReference type="EMBL" id="REL34177.1"/>
    </source>
</evidence>
<gene>
    <name evidence="2" type="ORF">DXX92_01795</name>
</gene>
<comment type="caution">
    <text evidence="2">The sequence shown here is derived from an EMBL/GenBank/DDBJ whole genome shotgun (WGS) entry which is preliminary data.</text>
</comment>
<feature type="signal peptide" evidence="1">
    <location>
        <begin position="1"/>
        <end position="17"/>
    </location>
</feature>
<dbReference type="Proteomes" id="UP000256999">
    <property type="component" value="Unassembled WGS sequence"/>
</dbReference>
<dbReference type="OrthoDB" id="8772062at2"/>
<dbReference type="EMBL" id="QUOV01000001">
    <property type="protein sequence ID" value="REL34177.1"/>
    <property type="molecule type" value="Genomic_DNA"/>
</dbReference>
<evidence type="ECO:0000256" key="1">
    <source>
        <dbReference type="SAM" id="SignalP"/>
    </source>
</evidence>
<dbReference type="PROSITE" id="PS51257">
    <property type="entry name" value="PROKAR_LIPOPROTEIN"/>
    <property type="match status" value="1"/>
</dbReference>
<sequence length="386" mass="43582">MKCFIAFSAALLLCSCAAPQSTKLSETVNHENPSENTPEIPAIFSVPPKGTDLLISYDAYTAYRDKYQSATGAKSFAQAPSGAWGYVTKRDTQTIANSDALAICEQHNKKFSDAFPCKLVNVAGEWVNKGNEAETILASLPKFTPANPIDLKLLRSNVQADLNNKNYNLALAKRIWFHRHALSINEHYSAVRTSYGLSAWAELGDLYPPAKTLMRYATNHLKQTLLENPKNKFEEMLEYRSLNNALHRADNTYELFLWLDKNHPDVASANFHLFREALTERQAFQLYSKYTKPQIDYADLVSGYLHSINAIESKGLQAQEKIDKIRLFHNNRFIYDVSRLVAILAINNRTDEAELIVKKAQLELPSQEFTNSLIRALDGELPKAVY</sequence>
<dbReference type="AlphaFoldDB" id="A0A3E0UC75"/>
<reference evidence="2 3" key="1">
    <citation type="submission" date="2018-08" db="EMBL/GenBank/DDBJ databases">
        <title>Thalassotalea euphylliae genome.</title>
        <authorList>
            <person name="Summers S."/>
            <person name="Rice S.A."/>
            <person name="Freckelton M.L."/>
            <person name="Nedved B.T."/>
            <person name="Hadfield M.G."/>
        </authorList>
    </citation>
    <scope>NUCLEOTIDE SEQUENCE [LARGE SCALE GENOMIC DNA]</scope>
    <source>
        <strain evidence="2 3">H2</strain>
    </source>
</reference>
<feature type="chain" id="PRO_5017692780" description="DUF4034 domain-containing protein" evidence="1">
    <location>
        <begin position="18"/>
        <end position="386"/>
    </location>
</feature>
<protein>
    <recommendedName>
        <fullName evidence="4">DUF4034 domain-containing protein</fullName>
    </recommendedName>
</protein>
<evidence type="ECO:0008006" key="4">
    <source>
        <dbReference type="Google" id="ProtNLM"/>
    </source>
</evidence>